<reference evidence="2 3" key="1">
    <citation type="submission" date="2019-03" db="EMBL/GenBank/DDBJ databases">
        <title>First draft genome of Liparis tanakae, snailfish: a comprehensive survey of snailfish specific genes.</title>
        <authorList>
            <person name="Kim W."/>
            <person name="Song I."/>
            <person name="Jeong J.-H."/>
            <person name="Kim D."/>
            <person name="Kim S."/>
            <person name="Ryu S."/>
            <person name="Song J.Y."/>
            <person name="Lee S.K."/>
        </authorList>
    </citation>
    <scope>NUCLEOTIDE SEQUENCE [LARGE SCALE GENOMIC DNA]</scope>
    <source>
        <tissue evidence="2">Muscle</tissue>
    </source>
</reference>
<proteinExistence type="predicted"/>
<comment type="caution">
    <text evidence="2">The sequence shown here is derived from an EMBL/GenBank/DDBJ whole genome shotgun (WGS) entry which is preliminary data.</text>
</comment>
<evidence type="ECO:0000313" key="3">
    <source>
        <dbReference type="Proteomes" id="UP000314294"/>
    </source>
</evidence>
<evidence type="ECO:0000256" key="1">
    <source>
        <dbReference type="SAM" id="MobiDB-lite"/>
    </source>
</evidence>
<feature type="compositionally biased region" description="Gly residues" evidence="1">
    <location>
        <begin position="54"/>
        <end position="66"/>
    </location>
</feature>
<protein>
    <submittedName>
        <fullName evidence="2">Uncharacterized protein</fullName>
    </submittedName>
</protein>
<dbReference type="EMBL" id="SRLO01000028">
    <property type="protein sequence ID" value="TNN84149.1"/>
    <property type="molecule type" value="Genomic_DNA"/>
</dbReference>
<name>A0A4Z2J1P8_9TELE</name>
<dbReference type="AlphaFoldDB" id="A0A4Z2J1P8"/>
<dbReference type="Proteomes" id="UP000314294">
    <property type="component" value="Unassembled WGS sequence"/>
</dbReference>
<feature type="region of interest" description="Disordered" evidence="1">
    <location>
        <begin position="42"/>
        <end position="70"/>
    </location>
</feature>
<keyword evidence="3" id="KW-1185">Reference proteome</keyword>
<accession>A0A4Z2J1P8</accession>
<sequence>MGLDIESSPAPFGHVIVAGGNAWGETQSKRAESVSISVRCTKLEGGGRKRQRAGGPGRYTGSGGSDTGNRELVLDSMMTIQGRLIPPNRSTEEETVICEMKAS</sequence>
<evidence type="ECO:0000313" key="2">
    <source>
        <dbReference type="EMBL" id="TNN84149.1"/>
    </source>
</evidence>
<gene>
    <name evidence="2" type="ORF">EYF80_005476</name>
</gene>
<organism evidence="2 3">
    <name type="scientific">Liparis tanakae</name>
    <name type="common">Tanaka's snailfish</name>
    <dbReference type="NCBI Taxonomy" id="230148"/>
    <lineage>
        <taxon>Eukaryota</taxon>
        <taxon>Metazoa</taxon>
        <taxon>Chordata</taxon>
        <taxon>Craniata</taxon>
        <taxon>Vertebrata</taxon>
        <taxon>Euteleostomi</taxon>
        <taxon>Actinopterygii</taxon>
        <taxon>Neopterygii</taxon>
        <taxon>Teleostei</taxon>
        <taxon>Neoteleostei</taxon>
        <taxon>Acanthomorphata</taxon>
        <taxon>Eupercaria</taxon>
        <taxon>Perciformes</taxon>
        <taxon>Cottioidei</taxon>
        <taxon>Cottales</taxon>
        <taxon>Liparidae</taxon>
        <taxon>Liparis</taxon>
    </lineage>
</organism>